<name>A0A840YXF4_9SPHN</name>
<organism evidence="2 3">
    <name type="scientific">Stakelama sediminis</name>
    <dbReference type="NCBI Taxonomy" id="463200"/>
    <lineage>
        <taxon>Bacteria</taxon>
        <taxon>Pseudomonadati</taxon>
        <taxon>Pseudomonadota</taxon>
        <taxon>Alphaproteobacteria</taxon>
        <taxon>Sphingomonadales</taxon>
        <taxon>Sphingomonadaceae</taxon>
        <taxon>Stakelama</taxon>
    </lineage>
</organism>
<protein>
    <submittedName>
        <fullName evidence="2">Uncharacterized protein YjeT (DUF2065 family)</fullName>
    </submittedName>
</protein>
<gene>
    <name evidence="2" type="ORF">FHR23_001123</name>
</gene>
<keyword evidence="3" id="KW-1185">Reference proteome</keyword>
<feature type="transmembrane region" description="Helical" evidence="1">
    <location>
        <begin position="43"/>
        <end position="66"/>
    </location>
</feature>
<dbReference type="EMBL" id="JACIJI010000001">
    <property type="protein sequence ID" value="MBB5718216.1"/>
    <property type="molecule type" value="Genomic_DNA"/>
</dbReference>
<evidence type="ECO:0000256" key="1">
    <source>
        <dbReference type="SAM" id="Phobius"/>
    </source>
</evidence>
<dbReference type="Proteomes" id="UP000554342">
    <property type="component" value="Unassembled WGS sequence"/>
</dbReference>
<accession>A0A840YXF4</accession>
<keyword evidence="1" id="KW-1133">Transmembrane helix</keyword>
<sequence length="73" mass="7446">MTRALTIQSGVALCALLAGGTLLARPDSVRRAMGAADPERTTYALRIIGMMLTALGLLLGGFALAFRLAGGVA</sequence>
<dbReference type="AlphaFoldDB" id="A0A840YXF4"/>
<comment type="caution">
    <text evidence="2">The sequence shown here is derived from an EMBL/GenBank/DDBJ whole genome shotgun (WGS) entry which is preliminary data.</text>
</comment>
<evidence type="ECO:0000313" key="3">
    <source>
        <dbReference type="Proteomes" id="UP000554342"/>
    </source>
</evidence>
<keyword evidence="1" id="KW-0472">Membrane</keyword>
<dbReference type="RefSeq" id="WP_184001886.1">
    <property type="nucleotide sequence ID" value="NZ_BAABIF010000004.1"/>
</dbReference>
<reference evidence="2 3" key="1">
    <citation type="submission" date="2020-08" db="EMBL/GenBank/DDBJ databases">
        <title>Genomic Encyclopedia of Type Strains, Phase IV (KMG-IV): sequencing the most valuable type-strain genomes for metagenomic binning, comparative biology and taxonomic classification.</title>
        <authorList>
            <person name="Goeker M."/>
        </authorList>
    </citation>
    <scope>NUCLEOTIDE SEQUENCE [LARGE SCALE GENOMIC DNA]</scope>
    <source>
        <strain evidence="2 3">DSM 27203</strain>
    </source>
</reference>
<proteinExistence type="predicted"/>
<evidence type="ECO:0000313" key="2">
    <source>
        <dbReference type="EMBL" id="MBB5718216.1"/>
    </source>
</evidence>
<keyword evidence="1" id="KW-0812">Transmembrane</keyword>